<name>A0A5C6BWX3_9BACT</name>
<dbReference type="RefSeq" id="WP_146408107.1">
    <property type="nucleotide sequence ID" value="NZ_SJPU01000002.1"/>
</dbReference>
<dbReference type="SUPFAM" id="SSF54523">
    <property type="entry name" value="Pili subunits"/>
    <property type="match status" value="1"/>
</dbReference>
<dbReference type="Proteomes" id="UP000319908">
    <property type="component" value="Unassembled WGS sequence"/>
</dbReference>
<comment type="caution">
    <text evidence="2">The sequence shown here is derived from an EMBL/GenBank/DDBJ whole genome shotgun (WGS) entry which is preliminary data.</text>
</comment>
<feature type="domain" description="DUF1559" evidence="1">
    <location>
        <begin position="35"/>
        <end position="365"/>
    </location>
</feature>
<dbReference type="NCBIfam" id="TIGR02532">
    <property type="entry name" value="IV_pilin_GFxxxE"/>
    <property type="match status" value="1"/>
</dbReference>
<organism evidence="2 3">
    <name type="scientific">Allorhodopirellula heiligendammensis</name>
    <dbReference type="NCBI Taxonomy" id="2714739"/>
    <lineage>
        <taxon>Bacteria</taxon>
        <taxon>Pseudomonadati</taxon>
        <taxon>Planctomycetota</taxon>
        <taxon>Planctomycetia</taxon>
        <taxon>Pirellulales</taxon>
        <taxon>Pirellulaceae</taxon>
        <taxon>Allorhodopirellula</taxon>
    </lineage>
</organism>
<dbReference type="InterPro" id="IPR012902">
    <property type="entry name" value="N_methyl_site"/>
</dbReference>
<dbReference type="Gene3D" id="3.30.700.10">
    <property type="entry name" value="Glycoprotein, Type 4 Pilin"/>
    <property type="match status" value="1"/>
</dbReference>
<proteinExistence type="predicted"/>
<evidence type="ECO:0000313" key="3">
    <source>
        <dbReference type="Proteomes" id="UP000319908"/>
    </source>
</evidence>
<dbReference type="Pfam" id="PF07596">
    <property type="entry name" value="SBP_bac_10"/>
    <property type="match status" value="1"/>
</dbReference>
<dbReference type="EMBL" id="SJPU01000002">
    <property type="protein sequence ID" value="TWU16465.1"/>
    <property type="molecule type" value="Genomic_DNA"/>
</dbReference>
<evidence type="ECO:0000313" key="2">
    <source>
        <dbReference type="EMBL" id="TWU16465.1"/>
    </source>
</evidence>
<protein>
    <recommendedName>
        <fullName evidence="1">DUF1559 domain-containing protein</fullName>
    </recommendedName>
</protein>
<dbReference type="PANTHER" id="PTHR30093">
    <property type="entry name" value="GENERAL SECRETION PATHWAY PROTEIN G"/>
    <property type="match status" value="1"/>
</dbReference>
<dbReference type="AlphaFoldDB" id="A0A5C6BWX3"/>
<gene>
    <name evidence="2" type="ORF">Poly21_36700</name>
</gene>
<accession>A0A5C6BWX3</accession>
<keyword evidence="3" id="KW-1185">Reference proteome</keyword>
<dbReference type="PROSITE" id="PS00409">
    <property type="entry name" value="PROKAR_NTER_METHYL"/>
    <property type="match status" value="1"/>
</dbReference>
<dbReference type="InterPro" id="IPR045584">
    <property type="entry name" value="Pilin-like"/>
</dbReference>
<dbReference type="OrthoDB" id="241541at2"/>
<sequence>MIQQNSRRAGFTLVELLVVIAIIGVLVGLLLPAVQAAREAARRMSCSNNFKQLGLAMHNYHAAYNKLPLLGTGTHPPTGTNTWSGLTNSSNMRLSALVGMLPFMEQQALWQQISNPLLLRTDGSTTNNPGGTVPWPAMGPTPQNIQYPPWATEVAAFRCPSDPGKGLPALGRTNYVSCTGDSAINNRDGYLNVRAGTQVPYVASTGTANTASASMRGAFVMRKQTGFRDILDGTANTIAMGEIATDLGDKDVRTIGGRLAGNNNTAPFFNDPLYCRNTVPGIDPERPMFWGVPTNGSADGRGFRWADAVPLFGQCTTIRPPNKELCGMSGSDRNLSATMSSRHQGGVHVVMADGAVKFITDSIESGNQSVGNVRSGQTGVRAPGAPSPYGLWGALGTRASREVLTDGF</sequence>
<dbReference type="InterPro" id="IPR011453">
    <property type="entry name" value="DUF1559"/>
</dbReference>
<dbReference type="InterPro" id="IPR027558">
    <property type="entry name" value="Pre_pil_HX9DG_C"/>
</dbReference>
<dbReference type="NCBIfam" id="TIGR04294">
    <property type="entry name" value="pre_pil_HX9DG"/>
    <property type="match status" value="1"/>
</dbReference>
<dbReference type="PANTHER" id="PTHR30093:SF2">
    <property type="entry name" value="TYPE II SECRETION SYSTEM PROTEIN H"/>
    <property type="match status" value="1"/>
</dbReference>
<dbReference type="Pfam" id="PF07963">
    <property type="entry name" value="N_methyl"/>
    <property type="match status" value="1"/>
</dbReference>
<reference evidence="2 3" key="1">
    <citation type="journal article" date="2020" name="Antonie Van Leeuwenhoek">
        <title>Rhodopirellula heiligendammensis sp. nov., Rhodopirellula pilleata sp. nov., and Rhodopirellula solitaria sp. nov. isolated from natural or artificial marine surfaces in Northern Germany and California, USA, and emended description of the genus Rhodopirellula.</title>
        <authorList>
            <person name="Kallscheuer N."/>
            <person name="Wiegand S."/>
            <person name="Jogler M."/>
            <person name="Boedeker C."/>
            <person name="Peeters S.H."/>
            <person name="Rast P."/>
            <person name="Heuer A."/>
            <person name="Jetten M.S.M."/>
            <person name="Rohde M."/>
            <person name="Jogler C."/>
        </authorList>
    </citation>
    <scope>NUCLEOTIDE SEQUENCE [LARGE SCALE GENOMIC DNA]</scope>
    <source>
        <strain evidence="2 3">Poly21</strain>
    </source>
</reference>
<evidence type="ECO:0000259" key="1">
    <source>
        <dbReference type="Pfam" id="PF07596"/>
    </source>
</evidence>